<name>A0A5R9DXY8_9ACTN</name>
<feature type="domain" description="OmpR/PhoB-type" evidence="7">
    <location>
        <begin position="9"/>
        <end position="116"/>
    </location>
</feature>
<keyword evidence="4 6" id="KW-0238">DNA-binding</keyword>
<dbReference type="PROSITE" id="PS51755">
    <property type="entry name" value="OMPR_PHOB"/>
    <property type="match status" value="1"/>
</dbReference>
<dbReference type="Gene3D" id="3.40.50.300">
    <property type="entry name" value="P-loop containing nucleotide triphosphate hydrolases"/>
    <property type="match status" value="1"/>
</dbReference>
<keyword evidence="3" id="KW-0805">Transcription regulation</keyword>
<evidence type="ECO:0000256" key="2">
    <source>
        <dbReference type="ARBA" id="ARBA00023012"/>
    </source>
</evidence>
<dbReference type="CDD" id="cd15831">
    <property type="entry name" value="BTAD"/>
    <property type="match status" value="1"/>
</dbReference>
<evidence type="ECO:0000259" key="7">
    <source>
        <dbReference type="PROSITE" id="PS51755"/>
    </source>
</evidence>
<evidence type="ECO:0000256" key="3">
    <source>
        <dbReference type="ARBA" id="ARBA00023015"/>
    </source>
</evidence>
<evidence type="ECO:0000313" key="8">
    <source>
        <dbReference type="EMBL" id="TLQ42470.1"/>
    </source>
</evidence>
<dbReference type="SUPFAM" id="SSF52540">
    <property type="entry name" value="P-loop containing nucleoside triphosphate hydrolases"/>
    <property type="match status" value="1"/>
</dbReference>
<keyword evidence="2" id="KW-0902">Two-component regulatory system</keyword>
<dbReference type="PANTHER" id="PTHR35807:SF1">
    <property type="entry name" value="TRANSCRIPTIONAL REGULATOR REDD"/>
    <property type="match status" value="1"/>
</dbReference>
<evidence type="ECO:0000256" key="1">
    <source>
        <dbReference type="ARBA" id="ARBA00005820"/>
    </source>
</evidence>
<sequence length="644" mass="68747">MNEATPPGASSAAAAPAALRIGILGPLEVRTEGRDRTPTAPMARRALAALLLNANRLVSTSALIEELWEGEPPRLARKTVQTYVYQMRQALRPGDSADTRRTNRLETGSGGYRLVLRPGELDLWEFEHRVARARIALSEGDAVEGARLLREGLGLWRGEPFAGLEAGPLLAAQIAHLADSRLGALELRIDAELQLGRHRALVGELRKLTADHPLNERFTAQLMTAAYRAGQRGAALDAFTRLRRSLVDELGIEPSERLQELQRTVLGAEAPVEAVPTRSAAPSRRAGTAPAVASQLPLPTADFVGRESELDFITECLDEPGPRVLTVLGPAGVGKSALAVHAAHLLRDRFPDGQLHARLHDGADEPREPGSVLRALLKSAGAAGELDPQGPVDELAAVFRDWSSERSLLLLLEDAAGTDQVLPLLPGGTRSLVLVTSRIRLPGLTGARGLSLAPLTTDDAAALFTRVAGASRVGGDTEALREVVQLMGNFPLSLRAVGEKFAVRPMWTLPDLALGLRDENQLAAELRDDACNALARATGAIARLAPPLRRALHLLAAAAPDPFDIARAGELLDCDTWSAQSVVGRLLDRHVVIATEQEEAATAAAMTFRVHDLIRMATAREETSDARVLPLAGRSGSGRFTATG</sequence>
<dbReference type="InterPro" id="IPR051677">
    <property type="entry name" value="AfsR-DnrI-RedD_regulator"/>
</dbReference>
<organism evidence="8 9">
    <name type="scientific">Streptomyces marianii</name>
    <dbReference type="NCBI Taxonomy" id="1817406"/>
    <lineage>
        <taxon>Bacteria</taxon>
        <taxon>Bacillati</taxon>
        <taxon>Actinomycetota</taxon>
        <taxon>Actinomycetes</taxon>
        <taxon>Kitasatosporales</taxon>
        <taxon>Streptomycetaceae</taxon>
        <taxon>Streptomyces</taxon>
    </lineage>
</organism>
<comment type="similarity">
    <text evidence="1">Belongs to the AfsR/DnrI/RedD regulatory family.</text>
</comment>
<reference evidence="8 9" key="1">
    <citation type="submission" date="2019-05" db="EMBL/GenBank/DDBJ databases">
        <title>Streptomyces marianii sp. nov., a novel marine actinomycete from southern coast of India.</title>
        <authorList>
            <person name="Iniyan A.M."/>
            <person name="Wink J."/>
            <person name="Ramprasad E."/>
            <person name="Ramana C.V."/>
            <person name="Bunk B."/>
            <person name="Sproer C."/>
            <person name="Joseph F.-J.R.S."/>
            <person name="Vincent S.G.P."/>
        </authorList>
    </citation>
    <scope>NUCLEOTIDE SEQUENCE [LARGE SCALE GENOMIC DNA]</scope>
    <source>
        <strain evidence="8 9">ICN19</strain>
    </source>
</reference>
<dbReference type="InterPro" id="IPR001867">
    <property type="entry name" value="OmpR/PhoB-type_DNA-bd"/>
</dbReference>
<accession>A0A5R9DXY8</accession>
<comment type="caution">
    <text evidence="8">The sequence shown here is derived from an EMBL/GenBank/DDBJ whole genome shotgun (WGS) entry which is preliminary data.</text>
</comment>
<dbReference type="InterPro" id="IPR016032">
    <property type="entry name" value="Sig_transdc_resp-reg_C-effctor"/>
</dbReference>
<evidence type="ECO:0000256" key="4">
    <source>
        <dbReference type="ARBA" id="ARBA00023125"/>
    </source>
</evidence>
<evidence type="ECO:0000313" key="9">
    <source>
        <dbReference type="Proteomes" id="UP000305921"/>
    </source>
</evidence>
<dbReference type="Gene3D" id="1.10.10.10">
    <property type="entry name" value="Winged helix-like DNA-binding domain superfamily/Winged helix DNA-binding domain"/>
    <property type="match status" value="1"/>
</dbReference>
<dbReference type="OrthoDB" id="5521887at2"/>
<dbReference type="Pfam" id="PF03704">
    <property type="entry name" value="BTAD"/>
    <property type="match status" value="1"/>
</dbReference>
<evidence type="ECO:0000256" key="6">
    <source>
        <dbReference type="PROSITE-ProRule" id="PRU01091"/>
    </source>
</evidence>
<dbReference type="InterPro" id="IPR036388">
    <property type="entry name" value="WH-like_DNA-bd_sf"/>
</dbReference>
<dbReference type="Proteomes" id="UP000305921">
    <property type="component" value="Unassembled WGS sequence"/>
</dbReference>
<dbReference type="SUPFAM" id="SSF46894">
    <property type="entry name" value="C-terminal effector domain of the bipartite response regulators"/>
    <property type="match status" value="1"/>
</dbReference>
<dbReference type="PRINTS" id="PR00364">
    <property type="entry name" value="DISEASERSIST"/>
</dbReference>
<dbReference type="GO" id="GO:0003677">
    <property type="term" value="F:DNA binding"/>
    <property type="evidence" value="ECO:0007669"/>
    <property type="project" value="UniProtKB-UniRule"/>
</dbReference>
<dbReference type="EMBL" id="VAWE01000001">
    <property type="protein sequence ID" value="TLQ42470.1"/>
    <property type="molecule type" value="Genomic_DNA"/>
</dbReference>
<dbReference type="Pfam" id="PF13191">
    <property type="entry name" value="AAA_16"/>
    <property type="match status" value="1"/>
</dbReference>
<dbReference type="Gene3D" id="1.25.40.10">
    <property type="entry name" value="Tetratricopeptide repeat domain"/>
    <property type="match status" value="1"/>
</dbReference>
<dbReference type="AlphaFoldDB" id="A0A5R9DXY8"/>
<dbReference type="GO" id="GO:0006355">
    <property type="term" value="P:regulation of DNA-templated transcription"/>
    <property type="evidence" value="ECO:0007669"/>
    <property type="project" value="InterPro"/>
</dbReference>
<dbReference type="GO" id="GO:0000160">
    <property type="term" value="P:phosphorelay signal transduction system"/>
    <property type="evidence" value="ECO:0007669"/>
    <property type="project" value="UniProtKB-KW"/>
</dbReference>
<dbReference type="InterPro" id="IPR011990">
    <property type="entry name" value="TPR-like_helical_dom_sf"/>
</dbReference>
<feature type="DNA-binding region" description="OmpR/PhoB-type" evidence="6">
    <location>
        <begin position="9"/>
        <end position="116"/>
    </location>
</feature>
<dbReference type="SUPFAM" id="SSF48452">
    <property type="entry name" value="TPR-like"/>
    <property type="match status" value="1"/>
</dbReference>
<keyword evidence="9" id="KW-1185">Reference proteome</keyword>
<keyword evidence="5" id="KW-0804">Transcription</keyword>
<dbReference type="SMART" id="SM01043">
    <property type="entry name" value="BTAD"/>
    <property type="match status" value="1"/>
</dbReference>
<dbReference type="Pfam" id="PF00486">
    <property type="entry name" value="Trans_reg_C"/>
    <property type="match status" value="1"/>
</dbReference>
<dbReference type="InterPro" id="IPR005158">
    <property type="entry name" value="BTAD"/>
</dbReference>
<dbReference type="InterPro" id="IPR027417">
    <property type="entry name" value="P-loop_NTPase"/>
</dbReference>
<dbReference type="RefSeq" id="WP_138051880.1">
    <property type="nucleotide sequence ID" value="NZ_VAWE01000001.1"/>
</dbReference>
<dbReference type="InterPro" id="IPR041664">
    <property type="entry name" value="AAA_16"/>
</dbReference>
<evidence type="ECO:0000256" key="5">
    <source>
        <dbReference type="ARBA" id="ARBA00023163"/>
    </source>
</evidence>
<dbReference type="SMART" id="SM00862">
    <property type="entry name" value="Trans_reg_C"/>
    <property type="match status" value="1"/>
</dbReference>
<protein>
    <submittedName>
        <fullName evidence="8">AfsR/SARP family transcriptional regulator</fullName>
    </submittedName>
</protein>
<proteinExistence type="inferred from homology"/>
<gene>
    <name evidence="8" type="ORF">FEF34_03970</name>
</gene>
<dbReference type="PANTHER" id="PTHR35807">
    <property type="entry name" value="TRANSCRIPTIONAL REGULATOR REDD-RELATED"/>
    <property type="match status" value="1"/>
</dbReference>